<evidence type="ECO:0000259" key="1">
    <source>
        <dbReference type="Pfam" id="PF22513"/>
    </source>
</evidence>
<dbReference type="Proteomes" id="UP000615326">
    <property type="component" value="Unassembled WGS sequence"/>
</dbReference>
<feature type="domain" description="Antitoxin FitA-like ribbon-helix-helix" evidence="1">
    <location>
        <begin position="6"/>
        <end position="44"/>
    </location>
</feature>
<evidence type="ECO:0000313" key="3">
    <source>
        <dbReference type="Proteomes" id="UP000615326"/>
    </source>
</evidence>
<gene>
    <name evidence="2" type="ORF">GOB84_16920</name>
</gene>
<name>A0ABX0KJY3_9PROT</name>
<dbReference type="EMBL" id="WOSW01000059">
    <property type="protein sequence ID" value="NHO34187.1"/>
    <property type="molecule type" value="Genomic_DNA"/>
</dbReference>
<dbReference type="InterPro" id="IPR053853">
    <property type="entry name" value="FitA-like_RHH"/>
</dbReference>
<dbReference type="SUPFAM" id="SSF47598">
    <property type="entry name" value="Ribbon-helix-helix"/>
    <property type="match status" value="1"/>
</dbReference>
<proteinExistence type="predicted"/>
<reference evidence="2 3" key="1">
    <citation type="journal article" date="2020" name="Int. J. Syst. Evol. Microbiol.">
        <title>Novel acetic acid bacteria from cider fermentations: Acetobacter conturbans sp. nov. and Acetobacter fallax sp. nov.</title>
        <authorList>
            <person name="Sombolestani A.S."/>
            <person name="Cleenwerck I."/>
            <person name="Cnockaert M."/>
            <person name="Borremans W."/>
            <person name="Wieme A.D."/>
            <person name="De Vuyst L."/>
            <person name="Vandamme P."/>
        </authorList>
    </citation>
    <scope>NUCLEOTIDE SEQUENCE [LARGE SCALE GENOMIC DNA]</scope>
    <source>
        <strain evidence="2 3">LMG 1637</strain>
    </source>
</reference>
<accession>A0ABX0KJY3</accession>
<evidence type="ECO:0000313" key="2">
    <source>
        <dbReference type="EMBL" id="NHO34187.1"/>
    </source>
</evidence>
<comment type="caution">
    <text evidence="2">The sequence shown here is derived from an EMBL/GenBank/DDBJ whole genome shotgun (WGS) entry which is preliminary data.</text>
</comment>
<keyword evidence="3" id="KW-1185">Reference proteome</keyword>
<dbReference type="InterPro" id="IPR010985">
    <property type="entry name" value="Ribbon_hlx_hlx"/>
</dbReference>
<organism evidence="2 3">
    <name type="scientific">Acetobacter fallax</name>
    <dbReference type="NCBI Taxonomy" id="1737473"/>
    <lineage>
        <taxon>Bacteria</taxon>
        <taxon>Pseudomonadati</taxon>
        <taxon>Pseudomonadota</taxon>
        <taxon>Alphaproteobacteria</taxon>
        <taxon>Acetobacterales</taxon>
        <taxon>Acetobacteraceae</taxon>
        <taxon>Acetobacter</taxon>
    </lineage>
</organism>
<dbReference type="InterPro" id="IPR013321">
    <property type="entry name" value="Arc_rbn_hlx_hlx"/>
</dbReference>
<dbReference type="Gene3D" id="1.10.1220.10">
    <property type="entry name" value="Met repressor-like"/>
    <property type="match status" value="1"/>
</dbReference>
<dbReference type="Pfam" id="PF22513">
    <property type="entry name" value="FitA-like_RHH"/>
    <property type="match status" value="1"/>
</dbReference>
<sequence length="85" mass="9374">MGVPMAVMTIRNIDDSLKQRLRLRAAQHGRSMEEEVRDILRSALSTEVSQGADAGQAIHQRFARLGGVDLPVVSREAIRDVDFGT</sequence>
<protein>
    <submittedName>
        <fullName evidence="2">Plasmid stabilization protein</fullName>
    </submittedName>
</protein>